<dbReference type="GO" id="GO:0008360">
    <property type="term" value="P:regulation of cell shape"/>
    <property type="evidence" value="ECO:0007669"/>
    <property type="project" value="UniProtKB-UniRule"/>
</dbReference>
<dbReference type="Proteomes" id="UP000501094">
    <property type="component" value="Chromosome"/>
</dbReference>
<dbReference type="GO" id="GO:0071555">
    <property type="term" value="P:cell wall organization"/>
    <property type="evidence" value="ECO:0007669"/>
    <property type="project" value="UniProtKB-UniRule"/>
</dbReference>
<dbReference type="AlphaFoldDB" id="A0A6H1Q2I2"/>
<protein>
    <submittedName>
        <fullName evidence="9">Transpeptidase</fullName>
    </submittedName>
</protein>
<reference evidence="9 10" key="1">
    <citation type="journal article" date="2020" name="Nat. Microbiol.">
        <title>Lysogenic host-virus interactions in SAR11 marine bacteria.</title>
        <authorList>
            <person name="Morris R.M."/>
            <person name="Cain K.R."/>
            <person name="Hvorecny K.L."/>
            <person name="Kollman J.M."/>
        </authorList>
    </citation>
    <scope>NUCLEOTIDE SEQUENCE [LARGE SCALE GENOMIC DNA]</scope>
    <source>
        <strain evidence="9 10">NP1</strain>
    </source>
</reference>
<organism evidence="9 10">
    <name type="scientific">Candidatus Pelagibacter giovannonii</name>
    <dbReference type="NCBI Taxonomy" id="2563896"/>
    <lineage>
        <taxon>Bacteria</taxon>
        <taxon>Pseudomonadati</taxon>
        <taxon>Pseudomonadota</taxon>
        <taxon>Alphaproteobacteria</taxon>
        <taxon>Candidatus Pelagibacterales</taxon>
        <taxon>Candidatus Pelagibacteraceae</taxon>
        <taxon>Candidatus Pelagibacter</taxon>
    </lineage>
</organism>
<dbReference type="InterPro" id="IPR038063">
    <property type="entry name" value="Transpep_catalytic_dom"/>
</dbReference>
<evidence type="ECO:0000256" key="3">
    <source>
        <dbReference type="ARBA" id="ARBA00022679"/>
    </source>
</evidence>
<keyword evidence="3" id="KW-0808">Transferase</keyword>
<dbReference type="PANTHER" id="PTHR38589:SF1">
    <property type="entry name" value="BLR0621 PROTEIN"/>
    <property type="match status" value="1"/>
</dbReference>
<keyword evidence="5 7" id="KW-0573">Peptidoglycan synthesis</keyword>
<dbReference type="Gene3D" id="2.40.440.10">
    <property type="entry name" value="L,D-transpeptidase catalytic domain-like"/>
    <property type="match status" value="1"/>
</dbReference>
<evidence type="ECO:0000256" key="7">
    <source>
        <dbReference type="PROSITE-ProRule" id="PRU01373"/>
    </source>
</evidence>
<keyword evidence="10" id="KW-1185">Reference proteome</keyword>
<evidence type="ECO:0000256" key="5">
    <source>
        <dbReference type="ARBA" id="ARBA00022984"/>
    </source>
</evidence>
<evidence type="ECO:0000256" key="4">
    <source>
        <dbReference type="ARBA" id="ARBA00022960"/>
    </source>
</evidence>
<dbReference type="EMBL" id="CP038852">
    <property type="protein sequence ID" value="QIZ21038.1"/>
    <property type="molecule type" value="Genomic_DNA"/>
</dbReference>
<dbReference type="RefSeq" id="WP_168607468.1">
    <property type="nucleotide sequence ID" value="NZ_CP038852.1"/>
</dbReference>
<dbReference type="GO" id="GO:0004180">
    <property type="term" value="F:carboxypeptidase activity"/>
    <property type="evidence" value="ECO:0007669"/>
    <property type="project" value="UniProtKB-ARBA"/>
</dbReference>
<evidence type="ECO:0000256" key="6">
    <source>
        <dbReference type="ARBA" id="ARBA00023316"/>
    </source>
</evidence>
<dbReference type="PANTHER" id="PTHR38589">
    <property type="entry name" value="BLR0621 PROTEIN"/>
    <property type="match status" value="1"/>
</dbReference>
<dbReference type="GO" id="GO:0016740">
    <property type="term" value="F:transferase activity"/>
    <property type="evidence" value="ECO:0007669"/>
    <property type="project" value="UniProtKB-KW"/>
</dbReference>
<comment type="pathway">
    <text evidence="1 7">Cell wall biogenesis; peptidoglycan biosynthesis.</text>
</comment>
<dbReference type="CDD" id="cd16913">
    <property type="entry name" value="YkuD_like"/>
    <property type="match status" value="1"/>
</dbReference>
<feature type="domain" description="L,D-TPase catalytic" evidence="8">
    <location>
        <begin position="1"/>
        <end position="162"/>
    </location>
</feature>
<dbReference type="PROSITE" id="PS52029">
    <property type="entry name" value="LD_TPASE"/>
    <property type="match status" value="1"/>
</dbReference>
<accession>A0A6H1Q2I2</accession>
<proteinExistence type="inferred from homology"/>
<comment type="similarity">
    <text evidence="2">Belongs to the YkuD family.</text>
</comment>
<name>A0A6H1Q2I2_9PROT</name>
<evidence type="ECO:0000313" key="9">
    <source>
        <dbReference type="EMBL" id="QIZ21038.1"/>
    </source>
</evidence>
<evidence type="ECO:0000256" key="1">
    <source>
        <dbReference type="ARBA" id="ARBA00004752"/>
    </source>
</evidence>
<evidence type="ECO:0000313" key="10">
    <source>
        <dbReference type="Proteomes" id="UP000501094"/>
    </source>
</evidence>
<dbReference type="UniPathway" id="UPA00219"/>
<evidence type="ECO:0000256" key="2">
    <source>
        <dbReference type="ARBA" id="ARBA00005992"/>
    </source>
</evidence>
<dbReference type="Pfam" id="PF03734">
    <property type="entry name" value="YkuD"/>
    <property type="match status" value="1"/>
</dbReference>
<dbReference type="GO" id="GO:0009252">
    <property type="term" value="P:peptidoglycan biosynthetic process"/>
    <property type="evidence" value="ECO:0007669"/>
    <property type="project" value="UniProtKB-UniPathway"/>
</dbReference>
<dbReference type="InterPro" id="IPR005490">
    <property type="entry name" value="LD_TPept_cat_dom"/>
</dbReference>
<sequence length="162" mass="19114">MIIHVPNKNTLIIDEFKLRCCVGKKGLNSNKKEGDYSTPKGLFNLRKLYFRKDRVGIPNCKLNKKKIKKDMAWCDDPKHKKYNEEIKTKNKNLRENLYRKDYKYDYFISISHNERKTPSKGSAVFIHLTDQYKPTSGCIALRKKDFEILLKLIDKKTKIKIG</sequence>
<feature type="active site" description="Proton donor/acceptor" evidence="7">
    <location>
        <position position="127"/>
    </location>
</feature>
<feature type="active site" description="Nucleophile" evidence="7">
    <location>
        <position position="138"/>
    </location>
</feature>
<dbReference type="SUPFAM" id="SSF141523">
    <property type="entry name" value="L,D-transpeptidase catalytic domain-like"/>
    <property type="match status" value="1"/>
</dbReference>
<keyword evidence="6 7" id="KW-0961">Cell wall biogenesis/degradation</keyword>
<dbReference type="KEGG" id="peg:E5R92_04495"/>
<evidence type="ECO:0000259" key="8">
    <source>
        <dbReference type="PROSITE" id="PS52029"/>
    </source>
</evidence>
<gene>
    <name evidence="9" type="ORF">E5R92_04495</name>
</gene>
<keyword evidence="4 7" id="KW-0133">Cell shape</keyword>